<dbReference type="Gene3D" id="3.20.20.210">
    <property type="match status" value="1"/>
</dbReference>
<name>A0A0F8YPJ9_9ZZZZ</name>
<dbReference type="InterPro" id="IPR000257">
    <property type="entry name" value="Uroporphyrinogen_deCOase"/>
</dbReference>
<dbReference type="SUPFAM" id="SSF51726">
    <property type="entry name" value="UROD/MetE-like"/>
    <property type="match status" value="1"/>
</dbReference>
<dbReference type="InterPro" id="IPR038071">
    <property type="entry name" value="UROD/MetE-like_sf"/>
</dbReference>
<feature type="non-terminal residue" evidence="2">
    <location>
        <position position="1"/>
    </location>
</feature>
<dbReference type="InterPro" id="IPR052024">
    <property type="entry name" value="Methanogen_methyltrans"/>
</dbReference>
<feature type="domain" description="Uroporphyrinogen decarboxylase (URO-D)" evidence="1">
    <location>
        <begin position="84"/>
        <end position="333"/>
    </location>
</feature>
<evidence type="ECO:0000313" key="2">
    <source>
        <dbReference type="EMBL" id="KKK49986.1"/>
    </source>
</evidence>
<dbReference type="GO" id="GO:0006779">
    <property type="term" value="P:porphyrin-containing compound biosynthetic process"/>
    <property type="evidence" value="ECO:0007669"/>
    <property type="project" value="InterPro"/>
</dbReference>
<organism evidence="2">
    <name type="scientific">marine sediment metagenome</name>
    <dbReference type="NCBI Taxonomy" id="412755"/>
    <lineage>
        <taxon>unclassified sequences</taxon>
        <taxon>metagenomes</taxon>
        <taxon>ecological metagenomes</taxon>
    </lineage>
</organism>
<accession>A0A0F8YPJ9</accession>
<evidence type="ECO:0000259" key="1">
    <source>
        <dbReference type="Pfam" id="PF01208"/>
    </source>
</evidence>
<sequence length="339" mass="39004">IDVWYTPEAEKKFLKHLGENTENLSLYAADGGYLPHLMDHDFLITWIGPCTSYYAEDTPEYYDEWGIKFRWVDTQTGNRYTEMIERPLADLSDPDDFKMPDFKSEDRYKKSKEMIDKHGAEYGIMGGLACTLFELAWYLRGMDRVLEDMISNKDFVHAYLDKLLTWVIDAGTVLAGYGVDVIWIGDDFGTQDRLLISPDMFREFFKPRYEKLFSILKKINPDLKFAFHTDGSVYPIIRDLIEVGVNILNPVQPQSMDPVRLKKDFGKELTFWGTIDNQGTMPFGTVQDVVEETKQRLRTIAPGGGLILGPSHNVQPQVPVENIVAFYDTVKKYGNYPIN</sequence>
<comment type="caution">
    <text evidence="2">The sequence shown here is derived from an EMBL/GenBank/DDBJ whole genome shotgun (WGS) entry which is preliminary data.</text>
</comment>
<protein>
    <recommendedName>
        <fullName evidence="1">Uroporphyrinogen decarboxylase (URO-D) domain-containing protein</fullName>
    </recommendedName>
</protein>
<dbReference type="Pfam" id="PF01208">
    <property type="entry name" value="URO-D"/>
    <property type="match status" value="1"/>
</dbReference>
<dbReference type="PANTHER" id="PTHR47099:SF1">
    <property type="entry name" value="METHYLCOBAMIDE:COM METHYLTRANSFERASE MTBA"/>
    <property type="match status" value="1"/>
</dbReference>
<feature type="non-terminal residue" evidence="2">
    <location>
        <position position="339"/>
    </location>
</feature>
<reference evidence="2" key="1">
    <citation type="journal article" date="2015" name="Nature">
        <title>Complex archaea that bridge the gap between prokaryotes and eukaryotes.</title>
        <authorList>
            <person name="Spang A."/>
            <person name="Saw J.H."/>
            <person name="Jorgensen S.L."/>
            <person name="Zaremba-Niedzwiedzka K."/>
            <person name="Martijn J."/>
            <person name="Lind A.E."/>
            <person name="van Eijk R."/>
            <person name="Schleper C."/>
            <person name="Guy L."/>
            <person name="Ettema T.J."/>
        </authorList>
    </citation>
    <scope>NUCLEOTIDE SEQUENCE</scope>
</reference>
<proteinExistence type="predicted"/>
<dbReference type="AlphaFoldDB" id="A0A0F8YPJ9"/>
<gene>
    <name evidence="2" type="ORF">LCGC14_3129540</name>
</gene>
<dbReference type="GO" id="GO:0004853">
    <property type="term" value="F:uroporphyrinogen decarboxylase activity"/>
    <property type="evidence" value="ECO:0007669"/>
    <property type="project" value="InterPro"/>
</dbReference>
<dbReference type="PANTHER" id="PTHR47099">
    <property type="entry name" value="METHYLCOBAMIDE:COM METHYLTRANSFERASE MTBA"/>
    <property type="match status" value="1"/>
</dbReference>
<dbReference type="EMBL" id="LAZR01068253">
    <property type="protein sequence ID" value="KKK49986.1"/>
    <property type="molecule type" value="Genomic_DNA"/>
</dbReference>